<dbReference type="SUPFAM" id="SSF53850">
    <property type="entry name" value="Periplasmic binding protein-like II"/>
    <property type="match status" value="1"/>
</dbReference>
<dbReference type="Gene3D" id="3.40.190.10">
    <property type="entry name" value="Periplasmic binding protein-like II"/>
    <property type="match status" value="2"/>
</dbReference>
<feature type="chain" id="PRO_5037323860" description="Putrescine-binding periplasmic protein" evidence="6">
    <location>
        <begin position="22"/>
        <end position="365"/>
    </location>
</feature>
<dbReference type="PANTHER" id="PTHR30222:SF12">
    <property type="entry name" value="NORSPERMIDINE SENSOR"/>
    <property type="match status" value="1"/>
</dbReference>
<reference evidence="7 8" key="1">
    <citation type="journal article" date="2017" name="Int. J. Syst. Evol. Microbiol.">
        <title>Ramlibacter monticola sp. nov., isolated from forest soil.</title>
        <authorList>
            <person name="Chaudhary D.K."/>
            <person name="Kim J."/>
        </authorList>
    </citation>
    <scope>NUCLEOTIDE SEQUENCE [LARGE SCALE GENOMIC DNA]</scope>
    <source>
        <strain evidence="7 8">KACC 19175</strain>
    </source>
</reference>
<dbReference type="GO" id="GO:0042597">
    <property type="term" value="C:periplasmic space"/>
    <property type="evidence" value="ECO:0007669"/>
    <property type="project" value="UniProtKB-SubCell"/>
</dbReference>
<gene>
    <name evidence="7" type="ORF">JJ685_19015</name>
</gene>
<comment type="similarity">
    <text evidence="5">Belongs to the bacterial solute-binding protein PotD/PotF family.</text>
</comment>
<feature type="signal peptide" evidence="6">
    <location>
        <begin position="1"/>
        <end position="21"/>
    </location>
</feature>
<dbReference type="PRINTS" id="PR00909">
    <property type="entry name" value="SPERMDNBNDNG"/>
</dbReference>
<keyword evidence="2 5" id="KW-0813">Transport</keyword>
<dbReference type="GO" id="GO:0015846">
    <property type="term" value="P:polyamine transport"/>
    <property type="evidence" value="ECO:0007669"/>
    <property type="project" value="InterPro"/>
</dbReference>
<accession>A0A936Z215</accession>
<evidence type="ECO:0000256" key="1">
    <source>
        <dbReference type="ARBA" id="ARBA00004418"/>
    </source>
</evidence>
<dbReference type="EMBL" id="JAEQNE010000005">
    <property type="protein sequence ID" value="MBL0393238.1"/>
    <property type="molecule type" value="Genomic_DNA"/>
</dbReference>
<evidence type="ECO:0000256" key="4">
    <source>
        <dbReference type="ARBA" id="ARBA00022764"/>
    </source>
</evidence>
<comment type="function">
    <text evidence="5">Required for the activity of the bacterial periplasmic transport system of putrescine.</text>
</comment>
<organism evidence="7 8">
    <name type="scientific">Ramlibacter monticola</name>
    <dbReference type="NCBI Taxonomy" id="1926872"/>
    <lineage>
        <taxon>Bacteria</taxon>
        <taxon>Pseudomonadati</taxon>
        <taxon>Pseudomonadota</taxon>
        <taxon>Betaproteobacteria</taxon>
        <taxon>Burkholderiales</taxon>
        <taxon>Comamonadaceae</taxon>
        <taxon>Ramlibacter</taxon>
    </lineage>
</organism>
<dbReference type="PIRSF" id="PIRSF019574">
    <property type="entry name" value="Periplasmic_polyamine_BP"/>
    <property type="match status" value="1"/>
</dbReference>
<keyword evidence="3 6" id="KW-0732">Signal</keyword>
<evidence type="ECO:0000313" key="8">
    <source>
        <dbReference type="Proteomes" id="UP000599109"/>
    </source>
</evidence>
<dbReference type="PANTHER" id="PTHR30222">
    <property type="entry name" value="SPERMIDINE/PUTRESCINE-BINDING PERIPLASMIC PROTEIN"/>
    <property type="match status" value="1"/>
</dbReference>
<name>A0A936Z215_9BURK</name>
<dbReference type="InterPro" id="IPR006059">
    <property type="entry name" value="SBP"/>
</dbReference>
<protein>
    <recommendedName>
        <fullName evidence="5">Putrescine-binding periplasmic protein</fullName>
    </recommendedName>
</protein>
<comment type="caution">
    <text evidence="7">The sequence shown here is derived from an EMBL/GenBank/DDBJ whole genome shotgun (WGS) entry which is preliminary data.</text>
</comment>
<proteinExistence type="inferred from homology"/>
<evidence type="ECO:0000256" key="2">
    <source>
        <dbReference type="ARBA" id="ARBA00022448"/>
    </source>
</evidence>
<evidence type="ECO:0000256" key="6">
    <source>
        <dbReference type="SAM" id="SignalP"/>
    </source>
</evidence>
<evidence type="ECO:0000256" key="3">
    <source>
        <dbReference type="ARBA" id="ARBA00022729"/>
    </source>
</evidence>
<sequence>MCGALVGSALALGFGAPAAQAAEEKVLNIYNWSDYIGEDTVANFEKETGIKVRYDNFDSNETLHAKLVAGKTGYDVVMPSSNWGKIQIEGGLFAKLDPGKIANLKNLDPWFMQNIATMDPGNQYLVPWLGGFTTIGINVEKLKAALGDLPMPDNAWDLLFKPEYVNKAKSCGVSLLDTGDEVFPAALRYLGKPAYSKNPADYKEAAALLQTIRPAVGLFSSAGYINDLANGSLCMVLGWNGDIAIAAARARENRTGNNIQPLVPKKGAVLFFDTMAIPADAPHVENAYKWINYILRPEVQAGMVNKVKYRGPVRAADALVKPEVSSNKAVFMSPADMAAMVPPEALGNDIRRLRTRLFTTFKTGL</sequence>
<comment type="subcellular location">
    <subcellularLocation>
        <location evidence="1 5">Periplasm</location>
    </subcellularLocation>
</comment>
<dbReference type="GO" id="GO:0019808">
    <property type="term" value="F:polyamine binding"/>
    <property type="evidence" value="ECO:0007669"/>
    <property type="project" value="InterPro"/>
</dbReference>
<keyword evidence="4 5" id="KW-0574">Periplasm</keyword>
<dbReference type="Pfam" id="PF13416">
    <property type="entry name" value="SBP_bac_8"/>
    <property type="match status" value="1"/>
</dbReference>
<dbReference type="InterPro" id="IPR001188">
    <property type="entry name" value="Sperm_putr-bd"/>
</dbReference>
<evidence type="ECO:0000256" key="5">
    <source>
        <dbReference type="PIRNR" id="PIRNR019574"/>
    </source>
</evidence>
<keyword evidence="8" id="KW-1185">Reference proteome</keyword>
<evidence type="ECO:0000313" key="7">
    <source>
        <dbReference type="EMBL" id="MBL0393238.1"/>
    </source>
</evidence>
<dbReference type="Proteomes" id="UP000599109">
    <property type="component" value="Unassembled WGS sequence"/>
</dbReference>
<dbReference type="AlphaFoldDB" id="A0A936Z215"/>